<proteinExistence type="predicted"/>
<evidence type="ECO:0000313" key="2">
    <source>
        <dbReference type="Proteomes" id="UP000824540"/>
    </source>
</evidence>
<evidence type="ECO:0000313" key="1">
    <source>
        <dbReference type="EMBL" id="KAG9332372.1"/>
    </source>
</evidence>
<organism evidence="1 2">
    <name type="scientific">Albula glossodonta</name>
    <name type="common">roundjaw bonefish</name>
    <dbReference type="NCBI Taxonomy" id="121402"/>
    <lineage>
        <taxon>Eukaryota</taxon>
        <taxon>Metazoa</taxon>
        <taxon>Chordata</taxon>
        <taxon>Craniata</taxon>
        <taxon>Vertebrata</taxon>
        <taxon>Euteleostomi</taxon>
        <taxon>Actinopterygii</taxon>
        <taxon>Neopterygii</taxon>
        <taxon>Teleostei</taxon>
        <taxon>Albuliformes</taxon>
        <taxon>Albulidae</taxon>
        <taxon>Albula</taxon>
    </lineage>
</organism>
<dbReference type="Proteomes" id="UP000824540">
    <property type="component" value="Unassembled WGS sequence"/>
</dbReference>
<accession>A0A8T2N3W2</accession>
<name>A0A8T2N3W2_9TELE</name>
<keyword evidence="2" id="KW-1185">Reference proteome</keyword>
<dbReference type="EMBL" id="JAFBMS010000239">
    <property type="protein sequence ID" value="KAG9332372.1"/>
    <property type="molecule type" value="Genomic_DNA"/>
</dbReference>
<sequence>MTPPHLSVTPSGRRASELGLAAPAGLPAPAGYSPIESKGLIVPEMIHEMLSIQCRDRQNTSICALIYCLLLYLTCMCLSSNRREAGIPFPGICGGDTLLLHLQLGSNEMPPLICIEAACVGRIKDPATQPLSAAVLLA</sequence>
<reference evidence="1" key="1">
    <citation type="thesis" date="2021" institute="BYU ScholarsArchive" country="Provo, UT, USA">
        <title>Applications of and Algorithms for Genome Assembly and Genomic Analyses with an Emphasis on Marine Teleosts.</title>
        <authorList>
            <person name="Pickett B.D."/>
        </authorList>
    </citation>
    <scope>NUCLEOTIDE SEQUENCE</scope>
    <source>
        <strain evidence="1">HI-2016</strain>
    </source>
</reference>
<dbReference type="AlphaFoldDB" id="A0A8T2N3W2"/>
<gene>
    <name evidence="1" type="ORF">JZ751_015015</name>
</gene>
<protein>
    <submittedName>
        <fullName evidence="1">Uncharacterized protein</fullName>
    </submittedName>
</protein>
<comment type="caution">
    <text evidence="1">The sequence shown here is derived from an EMBL/GenBank/DDBJ whole genome shotgun (WGS) entry which is preliminary data.</text>
</comment>